<dbReference type="SUPFAM" id="SSF54523">
    <property type="entry name" value="Pili subunits"/>
    <property type="match status" value="1"/>
</dbReference>
<keyword evidence="1" id="KW-0812">Transmembrane</keyword>
<dbReference type="RefSeq" id="WP_071663693.1">
    <property type="nucleotide sequence ID" value="NZ_CP009654.1"/>
</dbReference>
<evidence type="ECO:0008006" key="4">
    <source>
        <dbReference type="Google" id="ProtNLM"/>
    </source>
</evidence>
<dbReference type="Pfam" id="PF07963">
    <property type="entry name" value="N_methyl"/>
    <property type="match status" value="1"/>
</dbReference>
<sequence length="312" mass="34706">MNNRSFKKDAGFTLVELMVSVAIVAIIATIATSVYSNYVLRTKIAAEVSVQTARAKEIYDLKRNGHDFYSLQGNDALNEYAALTKDIGTTGSGIINGYGEIMVRPEDVPEDSVRWRCVVAGDGLTQSSLPSHCILGDATFFRILKENNMIFSEDNFQYDDMPVNENGWGKVNTDSDFLGKWYITGGDEEVEIWNDFENIDDARPNVAELDGDRNEIVDFSHDLASKGFDSMKMSFDYYSRTGNESSNFQVYLGDELVYTHDNFSQGWQSINIDLTNTNASGKTLTLREAGADDSYGALIDLDSLKVTPNKIS</sequence>
<keyword evidence="3" id="KW-1185">Reference proteome</keyword>
<protein>
    <recommendedName>
        <fullName evidence="4">Prepilin-type N-terminal cleavage/methylation domain protein</fullName>
    </recommendedName>
</protein>
<dbReference type="PROSITE" id="PS00409">
    <property type="entry name" value="PROKAR_NTER_METHYL"/>
    <property type="match status" value="1"/>
</dbReference>
<gene>
    <name evidence="2" type="ORF">KX01_731</name>
</gene>
<dbReference type="EMBL" id="CP009654">
    <property type="protein sequence ID" value="APC97616.1"/>
    <property type="molecule type" value="Genomic_DNA"/>
</dbReference>
<accession>A0A1J0KUX3</accession>
<dbReference type="KEGG" id="frc:KX01_731"/>
<dbReference type="Gene3D" id="3.30.700.10">
    <property type="entry name" value="Glycoprotein, Type 4 Pilin"/>
    <property type="match status" value="1"/>
</dbReference>
<evidence type="ECO:0000313" key="3">
    <source>
        <dbReference type="Proteomes" id="UP000182521"/>
    </source>
</evidence>
<dbReference type="NCBIfam" id="TIGR02532">
    <property type="entry name" value="IV_pilin_GFxxxE"/>
    <property type="match status" value="1"/>
</dbReference>
<evidence type="ECO:0000256" key="1">
    <source>
        <dbReference type="SAM" id="Phobius"/>
    </source>
</evidence>
<evidence type="ECO:0000313" key="2">
    <source>
        <dbReference type="EMBL" id="APC97616.1"/>
    </source>
</evidence>
<proteinExistence type="predicted"/>
<name>A0A1J0KUX3_9GAMM</name>
<keyword evidence="1" id="KW-0472">Membrane</keyword>
<reference evidence="3" key="1">
    <citation type="submission" date="2014-10" db="EMBL/GenBank/DDBJ databases">
        <authorList>
            <person name="Kuske C.R."/>
            <person name="Challacombe J.F."/>
            <person name="Daligault H.E."/>
            <person name="Davenport K.W."/>
            <person name="Johnson S.L."/>
            <person name="Siddaramappa S."/>
            <person name="Petersen J.M."/>
        </authorList>
    </citation>
    <scope>NUCLEOTIDE SEQUENCE [LARGE SCALE GENOMIC DNA]</scope>
    <source>
        <strain evidence="3">CA97-1460</strain>
    </source>
</reference>
<dbReference type="OrthoDB" id="5242130at2"/>
<dbReference type="InterPro" id="IPR012902">
    <property type="entry name" value="N_methyl_site"/>
</dbReference>
<dbReference type="InterPro" id="IPR045584">
    <property type="entry name" value="Pilin-like"/>
</dbReference>
<organism evidence="2 3">
    <name type="scientific">Francisella frigiditurris</name>
    <dbReference type="NCBI Taxonomy" id="1542390"/>
    <lineage>
        <taxon>Bacteria</taxon>
        <taxon>Pseudomonadati</taxon>
        <taxon>Pseudomonadota</taxon>
        <taxon>Gammaproteobacteria</taxon>
        <taxon>Thiotrichales</taxon>
        <taxon>Francisellaceae</taxon>
        <taxon>Francisella</taxon>
    </lineage>
</organism>
<keyword evidence="1" id="KW-1133">Transmembrane helix</keyword>
<dbReference type="Proteomes" id="UP000182521">
    <property type="component" value="Chromosome"/>
</dbReference>
<feature type="transmembrane region" description="Helical" evidence="1">
    <location>
        <begin position="12"/>
        <end position="35"/>
    </location>
</feature>
<dbReference type="STRING" id="1542390.KX01_731"/>
<dbReference type="AlphaFoldDB" id="A0A1J0KUX3"/>